<keyword evidence="2" id="KW-1185">Reference proteome</keyword>
<dbReference type="Proteomes" id="UP000620147">
    <property type="component" value="Unassembled WGS sequence"/>
</dbReference>
<organism evidence="1 2">
    <name type="scientific">Butyricicoccus faecihominis</name>
    <dbReference type="NCBI Taxonomy" id="1712515"/>
    <lineage>
        <taxon>Bacteria</taxon>
        <taxon>Bacillati</taxon>
        <taxon>Bacillota</taxon>
        <taxon>Clostridia</taxon>
        <taxon>Eubacteriales</taxon>
        <taxon>Butyricicoccaceae</taxon>
        <taxon>Butyricicoccus</taxon>
    </lineage>
</organism>
<evidence type="ECO:0000313" key="2">
    <source>
        <dbReference type="Proteomes" id="UP000620147"/>
    </source>
</evidence>
<dbReference type="EMBL" id="BLYJ01000010">
    <property type="protein sequence ID" value="GFO87910.1"/>
    <property type="molecule type" value="Genomic_DNA"/>
</dbReference>
<protein>
    <submittedName>
        <fullName evidence="1">Alpha/beta hydrolase</fullName>
    </submittedName>
</protein>
<dbReference type="Gene3D" id="3.40.50.1820">
    <property type="entry name" value="alpha/beta hydrolase"/>
    <property type="match status" value="1"/>
</dbReference>
<keyword evidence="1" id="KW-0378">Hydrolase</keyword>
<sequence length="228" mass="26050">MTTEQFFIENTPAVLYGEPSDTLWLFVHGQFGRKEEALPFAEIVAPDAQVLSIDLPNHGTRQNRDEEFAPWTAAPELTRVMAYARAHWRATNVRATSIGAYFARLAFAAPEKALFVSPIVDMERLICDRICAAGITEQILRERGMYPAREGDMLSWDYLCWVRAHPAKDWHCSQYILYGENDSMTDLATIRTYTAKSGAELIIVPQGEHWFHTPEQLAIMVDWECKHK</sequence>
<dbReference type="GO" id="GO:0016787">
    <property type="term" value="F:hydrolase activity"/>
    <property type="evidence" value="ECO:0007669"/>
    <property type="project" value="UniProtKB-KW"/>
</dbReference>
<comment type="caution">
    <text evidence="1">The sequence shown here is derived from an EMBL/GenBank/DDBJ whole genome shotgun (WGS) entry which is preliminary data.</text>
</comment>
<name>A0ABQ1DZ22_9FIRM</name>
<proteinExistence type="predicted"/>
<dbReference type="SUPFAM" id="SSF53474">
    <property type="entry name" value="alpha/beta-Hydrolases"/>
    <property type="match status" value="1"/>
</dbReference>
<accession>A0ABQ1DZ22</accession>
<gene>
    <name evidence="1" type="ORF">BUFA31_10740</name>
</gene>
<evidence type="ECO:0000313" key="1">
    <source>
        <dbReference type="EMBL" id="GFO87910.1"/>
    </source>
</evidence>
<dbReference type="RefSeq" id="WP_188886330.1">
    <property type="nucleotide sequence ID" value="NZ_BLYJ01000010.1"/>
</dbReference>
<dbReference type="InterPro" id="IPR029058">
    <property type="entry name" value="AB_hydrolase_fold"/>
</dbReference>
<reference evidence="1 2" key="1">
    <citation type="submission" date="2020-06" db="EMBL/GenBank/DDBJ databases">
        <title>Characterization of fructooligosaccharide metabolism and fructooligosaccharide-degrading enzymes in human commensal butyrate producers.</title>
        <authorList>
            <person name="Tanno H."/>
            <person name="Fujii T."/>
            <person name="Hirano K."/>
            <person name="Maeno S."/>
            <person name="Tonozuka T."/>
            <person name="Sakamoto M."/>
            <person name="Ohkuma M."/>
            <person name="Tochio T."/>
            <person name="Endo A."/>
        </authorList>
    </citation>
    <scope>NUCLEOTIDE SEQUENCE [LARGE SCALE GENOMIC DNA]</scope>
    <source>
        <strain evidence="1 2">JCM 31056</strain>
    </source>
</reference>